<evidence type="ECO:0000256" key="8">
    <source>
        <dbReference type="ARBA" id="ARBA00023136"/>
    </source>
</evidence>
<dbReference type="RefSeq" id="WP_219425885.1">
    <property type="nucleotide sequence ID" value="NZ_JAHXQY010000010.1"/>
</dbReference>
<feature type="transmembrane region" description="Helical" evidence="11">
    <location>
        <begin position="266"/>
        <end position="284"/>
    </location>
</feature>
<feature type="transmembrane region" description="Helical" evidence="11">
    <location>
        <begin position="184"/>
        <end position="209"/>
    </location>
</feature>
<dbReference type="InterPro" id="IPR004680">
    <property type="entry name" value="Cit_transptr-like_dom"/>
</dbReference>
<dbReference type="GO" id="GO:0006814">
    <property type="term" value="P:sodium ion transport"/>
    <property type="evidence" value="ECO:0007669"/>
    <property type="project" value="UniProtKB-KW"/>
</dbReference>
<evidence type="ECO:0000313" key="13">
    <source>
        <dbReference type="EMBL" id="MBW4866629.1"/>
    </source>
</evidence>
<evidence type="ECO:0000256" key="3">
    <source>
        <dbReference type="ARBA" id="ARBA00022449"/>
    </source>
</evidence>
<evidence type="ECO:0000256" key="4">
    <source>
        <dbReference type="ARBA" id="ARBA00022692"/>
    </source>
</evidence>
<evidence type="ECO:0000256" key="11">
    <source>
        <dbReference type="SAM" id="Phobius"/>
    </source>
</evidence>
<protein>
    <submittedName>
        <fullName evidence="13">Sodium:proton antiporter NhaD</fullName>
    </submittedName>
</protein>
<keyword evidence="9" id="KW-0739">Sodium transport</keyword>
<evidence type="ECO:0000256" key="5">
    <source>
        <dbReference type="ARBA" id="ARBA00022989"/>
    </source>
</evidence>
<keyword evidence="6" id="KW-0915">Sodium</keyword>
<keyword evidence="2" id="KW-0813">Transport</keyword>
<organism evidence="13 14">
    <name type="scientific">Segatella salivae</name>
    <dbReference type="NCBI Taxonomy" id="228604"/>
    <lineage>
        <taxon>Bacteria</taxon>
        <taxon>Pseudomonadati</taxon>
        <taxon>Bacteroidota</taxon>
        <taxon>Bacteroidia</taxon>
        <taxon>Bacteroidales</taxon>
        <taxon>Prevotellaceae</taxon>
        <taxon>Segatella</taxon>
    </lineage>
</organism>
<comment type="similarity">
    <text evidence="10">Belongs to the NhaD Na(+)/H(+) (TC 2.A.62) antiporter family.</text>
</comment>
<evidence type="ECO:0000256" key="6">
    <source>
        <dbReference type="ARBA" id="ARBA00023053"/>
    </source>
</evidence>
<dbReference type="AlphaFoldDB" id="A0AAW4NRW9"/>
<proteinExistence type="inferred from homology"/>
<evidence type="ECO:0000256" key="2">
    <source>
        <dbReference type="ARBA" id="ARBA00022448"/>
    </source>
</evidence>
<accession>A0AAW4NRW9</accession>
<dbReference type="PANTHER" id="PTHR43269">
    <property type="entry name" value="SODIUM/PROTON ANTIPORTER 1-RELATED"/>
    <property type="match status" value="1"/>
</dbReference>
<feature type="transmembrane region" description="Helical" evidence="11">
    <location>
        <begin position="152"/>
        <end position="172"/>
    </location>
</feature>
<feature type="transmembrane region" description="Helical" evidence="11">
    <location>
        <begin position="113"/>
        <end position="140"/>
    </location>
</feature>
<evidence type="ECO:0000256" key="7">
    <source>
        <dbReference type="ARBA" id="ARBA00023065"/>
    </source>
</evidence>
<evidence type="ECO:0000259" key="12">
    <source>
        <dbReference type="Pfam" id="PF03600"/>
    </source>
</evidence>
<dbReference type="GO" id="GO:0015297">
    <property type="term" value="F:antiporter activity"/>
    <property type="evidence" value="ECO:0007669"/>
    <property type="project" value="UniProtKB-KW"/>
</dbReference>
<feature type="transmembrane region" description="Helical" evidence="11">
    <location>
        <begin position="427"/>
        <end position="445"/>
    </location>
</feature>
<feature type="transmembrane region" description="Helical" evidence="11">
    <location>
        <begin position="31"/>
        <end position="52"/>
    </location>
</feature>
<feature type="transmembrane region" description="Helical" evidence="11">
    <location>
        <begin position="312"/>
        <end position="335"/>
    </location>
</feature>
<dbReference type="GO" id="GO:0016020">
    <property type="term" value="C:membrane"/>
    <property type="evidence" value="ECO:0007669"/>
    <property type="project" value="UniProtKB-SubCell"/>
</dbReference>
<sequence length="454" mass="49645">MTTLTVLIIVVFVVGYMFIALESITKVNKAAIALLMFVACWTLFMVNPGIYLPGLTGNALTNAVNAAIEHHLGSTSTTLFFLMGAMTIVEIVDQNGGFNWVQTRMSTKSKRALLWKIAFMTFFLSAILDNLTTAIVMIMILRKLVHDHKDRLIYASLVIIAANSGGAFSPIGDVTTIMLWNKGVITALGVISEIFIPSVISLLIPVLILQQQLKGELKQDSLQPYDVRDGEVLEFTSSERKIIFIIGVGGLMFVPVFKSITHLPPFVGILLVLGVLWTVTEVFYRKLHRHQKEMTFQKRVSNLLSRIDMSTILFFLGILMAVACLEEIGVLTSMGGALNTIFNKNHYLVTGIIGILSSIVDNVPLVAGCMGMYPVEALGDMAVDGVFWQLLAYCAGVGGSILIIGSAAGVVVMGLEKITFGWYIKHISWIALLGYLAGILSYFIIRSTILPTAL</sequence>
<dbReference type="EMBL" id="JAHXRF010000019">
    <property type="protein sequence ID" value="MBW4866629.1"/>
    <property type="molecule type" value="Genomic_DNA"/>
</dbReference>
<dbReference type="Proteomes" id="UP001196873">
    <property type="component" value="Unassembled WGS sequence"/>
</dbReference>
<name>A0AAW4NRW9_9BACT</name>
<feature type="transmembrane region" description="Helical" evidence="11">
    <location>
        <begin position="6"/>
        <end position="24"/>
    </location>
</feature>
<dbReference type="InterPro" id="IPR045016">
    <property type="entry name" value="NhaD-like"/>
</dbReference>
<evidence type="ECO:0000256" key="9">
    <source>
        <dbReference type="ARBA" id="ARBA00023201"/>
    </source>
</evidence>
<dbReference type="NCBIfam" id="NF038006">
    <property type="entry name" value="NhaD_1"/>
    <property type="match status" value="1"/>
</dbReference>
<dbReference type="Pfam" id="PF03600">
    <property type="entry name" value="CitMHS"/>
    <property type="match status" value="1"/>
</dbReference>
<evidence type="ECO:0000313" key="14">
    <source>
        <dbReference type="Proteomes" id="UP001196873"/>
    </source>
</evidence>
<gene>
    <name evidence="13" type="primary">nhaD</name>
    <name evidence="13" type="ORF">KZY68_11590</name>
</gene>
<keyword evidence="8 11" id="KW-0472">Membrane</keyword>
<keyword evidence="4 11" id="KW-0812">Transmembrane</keyword>
<feature type="transmembrane region" description="Helical" evidence="11">
    <location>
        <begin position="242"/>
        <end position="260"/>
    </location>
</feature>
<dbReference type="PANTHER" id="PTHR43269:SF2">
    <property type="entry name" value="SODIUM_PROTON ANTIPORTER 1-RELATED"/>
    <property type="match status" value="1"/>
</dbReference>
<reference evidence="13" key="1">
    <citation type="submission" date="2021-07" db="EMBL/GenBank/DDBJ databases">
        <title>Genomic diversity and antimicrobial resistance of Prevotella spp. isolated from chronic lung disease airways.</title>
        <authorList>
            <person name="Webb K.A."/>
            <person name="Olagoke O.S."/>
            <person name="Baird T."/>
            <person name="Neill J."/>
            <person name="Pham A."/>
            <person name="Wells T.J."/>
            <person name="Ramsay K.A."/>
            <person name="Bell S.C."/>
            <person name="Sarovich D.S."/>
            <person name="Price E.P."/>
        </authorList>
    </citation>
    <scope>NUCLEOTIDE SEQUENCE</scope>
    <source>
        <strain evidence="13">SCHI0047.S.3</strain>
    </source>
</reference>
<feature type="domain" description="Citrate transporter-like" evidence="12">
    <location>
        <begin position="17"/>
        <end position="378"/>
    </location>
</feature>
<keyword evidence="3" id="KW-0050">Antiport</keyword>
<evidence type="ECO:0000256" key="10">
    <source>
        <dbReference type="ARBA" id="ARBA00025753"/>
    </source>
</evidence>
<comment type="caution">
    <text evidence="13">The sequence shown here is derived from an EMBL/GenBank/DDBJ whole genome shotgun (WGS) entry which is preliminary data.</text>
</comment>
<keyword evidence="7" id="KW-0406">Ion transport</keyword>
<keyword evidence="5 11" id="KW-1133">Transmembrane helix</keyword>
<feature type="transmembrane region" description="Helical" evidence="11">
    <location>
        <begin position="390"/>
        <end position="415"/>
    </location>
</feature>
<feature type="transmembrane region" description="Helical" evidence="11">
    <location>
        <begin position="347"/>
        <end position="369"/>
    </location>
</feature>
<evidence type="ECO:0000256" key="1">
    <source>
        <dbReference type="ARBA" id="ARBA00004141"/>
    </source>
</evidence>
<comment type="subcellular location">
    <subcellularLocation>
        <location evidence="1">Membrane</location>
        <topology evidence="1">Multi-pass membrane protein</topology>
    </subcellularLocation>
</comment>